<dbReference type="RefSeq" id="XP_066078527.1">
    <property type="nucleotide sequence ID" value="XM_066222430.1"/>
</dbReference>
<evidence type="ECO:0000313" key="2">
    <source>
        <dbReference type="Proteomes" id="UP001355207"/>
    </source>
</evidence>
<reference evidence="1 2" key="1">
    <citation type="submission" date="2024-01" db="EMBL/GenBank/DDBJ databases">
        <title>Comparative genomics of Cryptococcus and Kwoniella reveals pathogenesis evolution and contrasting modes of karyotype evolution via chromosome fusion or intercentromeric recombination.</title>
        <authorList>
            <person name="Coelho M.A."/>
            <person name="David-Palma M."/>
            <person name="Shea T."/>
            <person name="Bowers K."/>
            <person name="McGinley-Smith S."/>
            <person name="Mohammad A.W."/>
            <person name="Gnirke A."/>
            <person name="Yurkov A.M."/>
            <person name="Nowrousian M."/>
            <person name="Sun S."/>
            <person name="Cuomo C.A."/>
            <person name="Heitman J."/>
        </authorList>
    </citation>
    <scope>NUCLEOTIDE SEQUENCE [LARGE SCALE GENOMIC DNA]</scope>
    <source>
        <strain evidence="1 2">CBS 6074</strain>
    </source>
</reference>
<name>A0AAX4K2C4_9TREE</name>
<accession>A0AAX4K2C4</accession>
<dbReference type="Proteomes" id="UP001355207">
    <property type="component" value="Chromosome 9"/>
</dbReference>
<organism evidence="1 2">
    <name type="scientific">Kwoniella dendrophila CBS 6074</name>
    <dbReference type="NCBI Taxonomy" id="1295534"/>
    <lineage>
        <taxon>Eukaryota</taxon>
        <taxon>Fungi</taxon>
        <taxon>Dikarya</taxon>
        <taxon>Basidiomycota</taxon>
        <taxon>Agaricomycotina</taxon>
        <taxon>Tremellomycetes</taxon>
        <taxon>Tremellales</taxon>
        <taxon>Cryptococcaceae</taxon>
        <taxon>Kwoniella</taxon>
    </lineage>
</organism>
<sequence>MLRYIATFDSLEELDIEDVQRCEHNNSEYGPPTPNGRLSAFPRLDFPSLVSLSIDVTCTRCACQLLDMIVPRSPNLKYLKYHLTRGIFEGEAGFGDVIWDIEESLLGPFQAWCWRQKSEYLPLKTLNLRYSEIDLYGEDQVQTKWKDVMKLVFTTFPDLEHVSIAQNDDLQGILQARFGILILPVDSVNYSRDTRIEVIDHIARNVQRQAIRDFIAELSPPLNLKYFDPAFFVQRSFVGPCLQPPDRWRSKRTYFREEHRRQVNKNVEDDGMAETLLRSNMVTIAHRLIELIPSLENGAFWEDASSKTQINWYRWEWKRVSKGYNDDEHEFSIELDK</sequence>
<gene>
    <name evidence="1" type="ORF">L201_006712</name>
</gene>
<protein>
    <recommendedName>
        <fullName evidence="3">F-box domain-containing protein</fullName>
    </recommendedName>
</protein>
<dbReference type="GeneID" id="91097381"/>
<dbReference type="EMBL" id="CP144106">
    <property type="protein sequence ID" value="WWC91765.1"/>
    <property type="molecule type" value="Genomic_DNA"/>
</dbReference>
<keyword evidence="2" id="KW-1185">Reference proteome</keyword>
<dbReference type="AlphaFoldDB" id="A0AAX4K2C4"/>
<proteinExistence type="predicted"/>
<evidence type="ECO:0008006" key="3">
    <source>
        <dbReference type="Google" id="ProtNLM"/>
    </source>
</evidence>
<evidence type="ECO:0000313" key="1">
    <source>
        <dbReference type="EMBL" id="WWC91765.1"/>
    </source>
</evidence>